<dbReference type="NCBIfam" id="TIGR02281">
    <property type="entry name" value="clan_AA_DTGA"/>
    <property type="match status" value="1"/>
</dbReference>
<evidence type="ECO:0000313" key="3">
    <source>
        <dbReference type="EMBL" id="TWT50780.1"/>
    </source>
</evidence>
<gene>
    <name evidence="3" type="ORF">Pla22_35230</name>
</gene>
<evidence type="ECO:0000256" key="2">
    <source>
        <dbReference type="SAM" id="MobiDB-lite"/>
    </source>
</evidence>
<dbReference type="CDD" id="cd05483">
    <property type="entry name" value="retropepsin_like_bacteria"/>
    <property type="match status" value="1"/>
</dbReference>
<evidence type="ECO:0000256" key="1">
    <source>
        <dbReference type="SAM" id="Coils"/>
    </source>
</evidence>
<evidence type="ECO:0008006" key="5">
    <source>
        <dbReference type="Google" id="ProtNLM"/>
    </source>
</evidence>
<name>A0A5C5WJF5_9BACT</name>
<feature type="region of interest" description="Disordered" evidence="2">
    <location>
        <begin position="1"/>
        <end position="20"/>
    </location>
</feature>
<dbReference type="EMBL" id="SJPI01000002">
    <property type="protein sequence ID" value="TWT50780.1"/>
    <property type="molecule type" value="Genomic_DNA"/>
</dbReference>
<dbReference type="InterPro" id="IPR034122">
    <property type="entry name" value="Retropepsin-like_bacterial"/>
</dbReference>
<comment type="caution">
    <text evidence="3">The sequence shown here is derived from an EMBL/GenBank/DDBJ whole genome shotgun (WGS) entry which is preliminary data.</text>
</comment>
<sequence>MADETSVTPETPKYSPEVEEKAERILADHGLRRSGKSLQSTKSADISRAVSALGREKRELKLVKKDWEEADHRLRLHRKLARSLTLQDGELNLQLARVAGVDVSANNRIIGLINANRAKQQLVKDEIAALKKNADEKRKTLNEAEAKYAESVLAARASLDQLTAELNKSLSEQDVITAVKVMQVNFDVASDETAGSILNSVERRVLKIEEEVFRESIPLRIEGGALIVDVVVDRKSVPMMVDSGATLVSLPMETATKLGILVPEDAPRLNLIMADGRQISARRVTLEKVRVGNFEAEGVEAAVLDVTATGAEPLLGMSYLGNFKFEIDTAAKTLKMLRISTD</sequence>
<accession>A0A5C5WJF5</accession>
<proteinExistence type="predicted"/>
<feature type="coiled-coil region" evidence="1">
    <location>
        <begin position="120"/>
        <end position="147"/>
    </location>
</feature>
<keyword evidence="4" id="KW-1185">Reference proteome</keyword>
<dbReference type="AlphaFoldDB" id="A0A5C5WJF5"/>
<dbReference type="Proteomes" id="UP000316598">
    <property type="component" value="Unassembled WGS sequence"/>
</dbReference>
<protein>
    <recommendedName>
        <fullName evidence="5">Retroviral aspartyl protease</fullName>
    </recommendedName>
</protein>
<reference evidence="3 4" key="1">
    <citation type="submission" date="2019-02" db="EMBL/GenBank/DDBJ databases">
        <title>Deep-cultivation of Planctomycetes and their phenomic and genomic characterization uncovers novel biology.</title>
        <authorList>
            <person name="Wiegand S."/>
            <person name="Jogler M."/>
            <person name="Boedeker C."/>
            <person name="Pinto D."/>
            <person name="Vollmers J."/>
            <person name="Rivas-Marin E."/>
            <person name="Kohn T."/>
            <person name="Peeters S.H."/>
            <person name="Heuer A."/>
            <person name="Rast P."/>
            <person name="Oberbeckmann S."/>
            <person name="Bunk B."/>
            <person name="Jeske O."/>
            <person name="Meyerdierks A."/>
            <person name="Storesund J.E."/>
            <person name="Kallscheuer N."/>
            <person name="Luecker S."/>
            <person name="Lage O.M."/>
            <person name="Pohl T."/>
            <person name="Merkel B.J."/>
            <person name="Hornburger P."/>
            <person name="Mueller R.-W."/>
            <person name="Bruemmer F."/>
            <person name="Labrenz M."/>
            <person name="Spormann A.M."/>
            <person name="Op Den Camp H."/>
            <person name="Overmann J."/>
            <person name="Amann R."/>
            <person name="Jetten M.S.M."/>
            <person name="Mascher T."/>
            <person name="Medema M.H."/>
            <person name="Devos D.P."/>
            <person name="Kaster A.-K."/>
            <person name="Ovreas L."/>
            <person name="Rohde M."/>
            <person name="Galperin M.Y."/>
            <person name="Jogler C."/>
        </authorList>
    </citation>
    <scope>NUCLEOTIDE SEQUENCE [LARGE SCALE GENOMIC DNA]</scope>
    <source>
        <strain evidence="3 4">Pla22</strain>
    </source>
</reference>
<evidence type="ECO:0000313" key="4">
    <source>
        <dbReference type="Proteomes" id="UP000316598"/>
    </source>
</evidence>
<dbReference type="Gene3D" id="2.40.70.10">
    <property type="entry name" value="Acid Proteases"/>
    <property type="match status" value="1"/>
</dbReference>
<dbReference type="SUPFAM" id="SSF50630">
    <property type="entry name" value="Acid proteases"/>
    <property type="match status" value="1"/>
</dbReference>
<dbReference type="InterPro" id="IPR021109">
    <property type="entry name" value="Peptidase_aspartic_dom_sf"/>
</dbReference>
<dbReference type="InterPro" id="IPR011969">
    <property type="entry name" value="Clan_AA_Asp_peptidase_C"/>
</dbReference>
<dbReference type="Pfam" id="PF13975">
    <property type="entry name" value="gag-asp_proteas"/>
    <property type="match status" value="1"/>
</dbReference>
<organism evidence="3 4">
    <name type="scientific">Rubripirellula amarantea</name>
    <dbReference type="NCBI Taxonomy" id="2527999"/>
    <lineage>
        <taxon>Bacteria</taxon>
        <taxon>Pseudomonadati</taxon>
        <taxon>Planctomycetota</taxon>
        <taxon>Planctomycetia</taxon>
        <taxon>Pirellulales</taxon>
        <taxon>Pirellulaceae</taxon>
        <taxon>Rubripirellula</taxon>
    </lineage>
</organism>
<keyword evidence="1" id="KW-0175">Coiled coil</keyword>